<dbReference type="SUPFAM" id="SSF50978">
    <property type="entry name" value="WD40 repeat-like"/>
    <property type="match status" value="1"/>
</dbReference>
<evidence type="ECO:0000313" key="1">
    <source>
        <dbReference type="EMBL" id="GKT36531.1"/>
    </source>
</evidence>
<protein>
    <submittedName>
        <fullName evidence="1">Uncharacterized protein</fullName>
    </submittedName>
</protein>
<dbReference type="Proteomes" id="UP001057375">
    <property type="component" value="Unassembled WGS sequence"/>
</dbReference>
<sequence>MEKLELLKTKQYSKEEYSESTAVVSCGENSLIVLSQEKGYIKIVRLQSMKHELTFNINELAGISNGTVKAIVMHPVRENLAFCLVQINTYHLLISFELIAEKTVLTPKLCQKSARLNHDSSWSVSVSCDGKYVAANDKEKVIVFNSFDFSKFHVVDIASNCVTVVLFHPTHPTSLCVADAEGTTFIVDLSKTNSDRRRRRG</sequence>
<evidence type="ECO:0000313" key="2">
    <source>
        <dbReference type="Proteomes" id="UP001057375"/>
    </source>
</evidence>
<dbReference type="EMBL" id="BQXS01011247">
    <property type="protein sequence ID" value="GKT36531.1"/>
    <property type="molecule type" value="Genomic_DNA"/>
</dbReference>
<proteinExistence type="predicted"/>
<organism evidence="1 2">
    <name type="scientific">Aduncisulcus paluster</name>
    <dbReference type="NCBI Taxonomy" id="2918883"/>
    <lineage>
        <taxon>Eukaryota</taxon>
        <taxon>Metamonada</taxon>
        <taxon>Carpediemonas-like organisms</taxon>
        <taxon>Aduncisulcus</taxon>
    </lineage>
</organism>
<reference evidence="1" key="1">
    <citation type="submission" date="2022-03" db="EMBL/GenBank/DDBJ databases">
        <title>Draft genome sequence of Aduncisulcus paluster, a free-living microaerophilic Fornicata.</title>
        <authorList>
            <person name="Yuyama I."/>
            <person name="Kume K."/>
            <person name="Tamura T."/>
            <person name="Inagaki Y."/>
            <person name="Hashimoto T."/>
        </authorList>
    </citation>
    <scope>NUCLEOTIDE SEQUENCE</scope>
    <source>
        <strain evidence="1">NY0171</strain>
    </source>
</reference>
<dbReference type="InterPro" id="IPR036322">
    <property type="entry name" value="WD40_repeat_dom_sf"/>
</dbReference>
<accession>A0ABQ5KX02</accession>
<comment type="caution">
    <text evidence="1">The sequence shown here is derived from an EMBL/GenBank/DDBJ whole genome shotgun (WGS) entry which is preliminary data.</text>
</comment>
<name>A0ABQ5KX02_9EUKA</name>
<gene>
    <name evidence="1" type="ORF">ADUPG1_009482</name>
</gene>
<dbReference type="Gene3D" id="2.130.10.10">
    <property type="entry name" value="YVTN repeat-like/Quinoprotein amine dehydrogenase"/>
    <property type="match status" value="1"/>
</dbReference>
<keyword evidence="2" id="KW-1185">Reference proteome</keyword>
<dbReference type="InterPro" id="IPR015943">
    <property type="entry name" value="WD40/YVTN_repeat-like_dom_sf"/>
</dbReference>